<evidence type="ECO:0000256" key="2">
    <source>
        <dbReference type="ARBA" id="ARBA00022692"/>
    </source>
</evidence>
<comment type="subcellular location">
    <subcellularLocation>
        <location evidence="5">Cell membrane</location>
        <topology evidence="5">Multi-pass membrane protein</topology>
    </subcellularLocation>
    <subcellularLocation>
        <location evidence="1">Membrane</location>
        <topology evidence="1">Multi-pass membrane protein</topology>
    </subcellularLocation>
</comment>
<dbReference type="InterPro" id="IPR052902">
    <property type="entry name" value="ABC-2_transporter"/>
</dbReference>
<dbReference type="PANTHER" id="PTHR43027:SF2">
    <property type="entry name" value="TRANSPORT PERMEASE PROTEIN"/>
    <property type="match status" value="1"/>
</dbReference>
<feature type="transmembrane region" description="Helical" evidence="5">
    <location>
        <begin position="136"/>
        <end position="156"/>
    </location>
</feature>
<keyword evidence="5" id="KW-1003">Cell membrane</keyword>
<feature type="transmembrane region" description="Helical" evidence="5">
    <location>
        <begin position="97"/>
        <end position="124"/>
    </location>
</feature>
<protein>
    <recommendedName>
        <fullName evidence="5">Transport permease protein</fullName>
    </recommendedName>
</protein>
<dbReference type="InterPro" id="IPR047817">
    <property type="entry name" value="ABC2_TM_bact-type"/>
</dbReference>
<feature type="transmembrane region" description="Helical" evidence="5">
    <location>
        <begin position="53"/>
        <end position="76"/>
    </location>
</feature>
<evidence type="ECO:0000313" key="7">
    <source>
        <dbReference type="EMBL" id="AOO95005.1"/>
    </source>
</evidence>
<dbReference type="GO" id="GO:0140359">
    <property type="term" value="F:ABC-type transporter activity"/>
    <property type="evidence" value="ECO:0007669"/>
    <property type="project" value="InterPro"/>
</dbReference>
<name>A0A288PNV8_STRSU</name>
<dbReference type="EMBL" id="KT716758">
    <property type="protein sequence ID" value="AOO95005.1"/>
    <property type="molecule type" value="Genomic_DNA"/>
</dbReference>
<dbReference type="PRINTS" id="PR00164">
    <property type="entry name" value="ABC2TRNSPORT"/>
</dbReference>
<feature type="transmembrane region" description="Helical" evidence="5">
    <location>
        <begin position="227"/>
        <end position="246"/>
    </location>
</feature>
<dbReference type="PROSITE" id="PS51012">
    <property type="entry name" value="ABC_TM2"/>
    <property type="match status" value="1"/>
</dbReference>
<evidence type="ECO:0000256" key="1">
    <source>
        <dbReference type="ARBA" id="ARBA00004141"/>
    </source>
</evidence>
<dbReference type="Pfam" id="PF01061">
    <property type="entry name" value="ABC2_membrane"/>
    <property type="match status" value="1"/>
</dbReference>
<evidence type="ECO:0000256" key="3">
    <source>
        <dbReference type="ARBA" id="ARBA00022989"/>
    </source>
</evidence>
<proteinExistence type="inferred from homology"/>
<dbReference type="PANTHER" id="PTHR43027">
    <property type="entry name" value="DOXORUBICIN RESISTANCE ABC TRANSPORTER PERMEASE PROTEIN DRRC-RELATED"/>
    <property type="match status" value="1"/>
</dbReference>
<organism evidence="7">
    <name type="scientific">Streptococcus suis</name>
    <dbReference type="NCBI Taxonomy" id="1307"/>
    <lineage>
        <taxon>Bacteria</taxon>
        <taxon>Bacillati</taxon>
        <taxon>Bacillota</taxon>
        <taxon>Bacilli</taxon>
        <taxon>Lactobacillales</taxon>
        <taxon>Streptococcaceae</taxon>
        <taxon>Streptococcus</taxon>
    </lineage>
</organism>
<feature type="transmembrane region" description="Helical" evidence="5">
    <location>
        <begin position="168"/>
        <end position="187"/>
    </location>
</feature>
<feature type="transmembrane region" description="Helical" evidence="5">
    <location>
        <begin position="21"/>
        <end position="41"/>
    </location>
</feature>
<dbReference type="GO" id="GO:0043190">
    <property type="term" value="C:ATP-binding cassette (ABC) transporter complex"/>
    <property type="evidence" value="ECO:0007669"/>
    <property type="project" value="InterPro"/>
</dbReference>
<keyword evidence="2 5" id="KW-0812">Transmembrane</keyword>
<keyword evidence="3 5" id="KW-1133">Transmembrane helix</keyword>
<keyword evidence="4 5" id="KW-0472">Membrane</keyword>
<comment type="similarity">
    <text evidence="5">Belongs to the ABC-2 integral membrane protein family.</text>
</comment>
<dbReference type="InterPro" id="IPR013525">
    <property type="entry name" value="ABC2_TM"/>
</dbReference>
<dbReference type="InterPro" id="IPR000412">
    <property type="entry name" value="ABC_2_transport"/>
</dbReference>
<accession>A0A288PNV8</accession>
<evidence type="ECO:0000259" key="6">
    <source>
        <dbReference type="PROSITE" id="PS51012"/>
    </source>
</evidence>
<keyword evidence="5" id="KW-0813">Transport</keyword>
<evidence type="ECO:0000256" key="4">
    <source>
        <dbReference type="ARBA" id="ARBA00023136"/>
    </source>
</evidence>
<sequence length="250" mass="28319">MRSIMKFIKSFFLMEIRNRQAVITGTLLPILMLILMGTAGSSESREGMSYMTYILPGILGMSYASTGLIAFPIMLSSYRENGFLKFIKVTPVKISKIIFSLIITQIILMFLQTLLVLVFCNYILKLGLKYSFPNIIWLSIVLVLSAISLVLIGLIISILSKNVKNTSVFGNLGNLLSTFLGGAFFPTDVWPQFLQPLVKVNPLTHMIAMLRSSLIYNDFVLSDIWNYTFYLVLMIVVCFVISFRYFTYEA</sequence>
<feature type="domain" description="ABC transmembrane type-2" evidence="6">
    <location>
        <begin position="20"/>
        <end position="249"/>
    </location>
</feature>
<reference evidence="7" key="1">
    <citation type="submission" date="2015-09" db="EMBL/GenBank/DDBJ databases">
        <title>Streptococcus suis invasive isolates from humans in Poland, 2000-2013.</title>
        <authorList>
            <person name="Bojarska A."/>
            <person name="Molska E."/>
            <person name="Janas K."/>
            <person name="Skoczynska A."/>
            <person name="Stefaniuk E."/>
            <person name="Hryniewicz W."/>
            <person name="Sadowy E."/>
        </authorList>
    </citation>
    <scope>NUCLEOTIDE SEQUENCE</scope>
    <source>
        <strain evidence="7">584</strain>
    </source>
</reference>
<evidence type="ECO:0000256" key="5">
    <source>
        <dbReference type="RuleBase" id="RU361157"/>
    </source>
</evidence>
<dbReference type="PIRSF" id="PIRSF006648">
    <property type="entry name" value="DrrB"/>
    <property type="match status" value="1"/>
</dbReference>
<dbReference type="AlphaFoldDB" id="A0A288PNV8"/>